<dbReference type="Gene3D" id="2.60.40.10">
    <property type="entry name" value="Immunoglobulins"/>
    <property type="match status" value="1"/>
</dbReference>
<dbReference type="EMBL" id="CAJNDS010002324">
    <property type="protein sequence ID" value="CAE7431800.1"/>
    <property type="molecule type" value="Genomic_DNA"/>
</dbReference>
<keyword evidence="2" id="KW-0812">Transmembrane</keyword>
<protein>
    <submittedName>
        <fullName evidence="4">UGT80B1 protein</fullName>
    </submittedName>
</protein>
<dbReference type="Pfam" id="PF07699">
    <property type="entry name" value="Ephrin_rec_like"/>
    <property type="match status" value="1"/>
</dbReference>
<feature type="transmembrane region" description="Helical" evidence="2">
    <location>
        <begin position="1361"/>
        <end position="1384"/>
    </location>
</feature>
<feature type="transmembrane region" description="Helical" evidence="2">
    <location>
        <begin position="752"/>
        <end position="774"/>
    </location>
</feature>
<dbReference type="SUPFAM" id="SSF57184">
    <property type="entry name" value="Growth factor receptor domain"/>
    <property type="match status" value="1"/>
</dbReference>
<evidence type="ECO:0000313" key="4">
    <source>
        <dbReference type="EMBL" id="CAE7431800.1"/>
    </source>
</evidence>
<dbReference type="CDD" id="cd00185">
    <property type="entry name" value="TNFRSF"/>
    <property type="match status" value="1"/>
</dbReference>
<keyword evidence="2" id="KW-0472">Membrane</keyword>
<accession>A0A812RCU5</accession>
<reference evidence="4" key="1">
    <citation type="submission" date="2021-02" db="EMBL/GenBank/DDBJ databases">
        <authorList>
            <person name="Dougan E. K."/>
            <person name="Rhodes N."/>
            <person name="Thang M."/>
            <person name="Chan C."/>
        </authorList>
    </citation>
    <scope>NUCLEOTIDE SEQUENCE</scope>
</reference>
<dbReference type="InterPro" id="IPR014756">
    <property type="entry name" value="Ig_E-set"/>
</dbReference>
<name>A0A812RCU5_9DINO</name>
<feature type="compositionally biased region" description="Basic and acidic residues" evidence="1">
    <location>
        <begin position="1149"/>
        <end position="1170"/>
    </location>
</feature>
<gene>
    <name evidence="4" type="primary">UGT80B1</name>
    <name evidence="4" type="ORF">SNAT2548_LOCUS23471</name>
</gene>
<feature type="transmembrane region" description="Helical" evidence="2">
    <location>
        <begin position="1304"/>
        <end position="1323"/>
    </location>
</feature>
<dbReference type="InterPro" id="IPR013783">
    <property type="entry name" value="Ig-like_fold"/>
</dbReference>
<feature type="region of interest" description="Disordered" evidence="1">
    <location>
        <begin position="1134"/>
        <end position="1241"/>
    </location>
</feature>
<comment type="caution">
    <text evidence="4">The sequence shown here is derived from an EMBL/GenBank/DDBJ whole genome shotgun (WGS) entry which is preliminary data.</text>
</comment>
<evidence type="ECO:0000256" key="1">
    <source>
        <dbReference type="SAM" id="MobiDB-lite"/>
    </source>
</evidence>
<keyword evidence="5" id="KW-1185">Reference proteome</keyword>
<feature type="transmembrane region" description="Helical" evidence="2">
    <location>
        <begin position="871"/>
        <end position="890"/>
    </location>
</feature>
<feature type="transmembrane region" description="Helical" evidence="2">
    <location>
        <begin position="812"/>
        <end position="833"/>
    </location>
</feature>
<feature type="domain" description="Tyrosine-protein kinase ephrin type A/B receptor-like" evidence="3">
    <location>
        <begin position="606"/>
        <end position="643"/>
    </location>
</feature>
<evidence type="ECO:0000259" key="3">
    <source>
        <dbReference type="Pfam" id="PF07699"/>
    </source>
</evidence>
<organism evidence="4 5">
    <name type="scientific">Symbiodinium natans</name>
    <dbReference type="NCBI Taxonomy" id="878477"/>
    <lineage>
        <taxon>Eukaryota</taxon>
        <taxon>Sar</taxon>
        <taxon>Alveolata</taxon>
        <taxon>Dinophyceae</taxon>
        <taxon>Suessiales</taxon>
        <taxon>Symbiodiniaceae</taxon>
        <taxon>Symbiodinium</taxon>
    </lineage>
</organism>
<feature type="transmembrane region" description="Helical" evidence="2">
    <location>
        <begin position="966"/>
        <end position="988"/>
    </location>
</feature>
<dbReference type="InterPro" id="IPR009030">
    <property type="entry name" value="Growth_fac_rcpt_cys_sf"/>
</dbReference>
<dbReference type="SUPFAM" id="SSF81296">
    <property type="entry name" value="E set domains"/>
    <property type="match status" value="1"/>
</dbReference>
<feature type="transmembrane region" description="Helical" evidence="2">
    <location>
        <begin position="1335"/>
        <end position="1355"/>
    </location>
</feature>
<evidence type="ECO:0000256" key="2">
    <source>
        <dbReference type="SAM" id="Phobius"/>
    </source>
</evidence>
<dbReference type="OrthoDB" id="428178at2759"/>
<keyword evidence="2" id="KW-1133">Transmembrane helix</keyword>
<dbReference type="Gene3D" id="2.10.50.10">
    <property type="entry name" value="Tumor Necrosis Factor Receptor, subunit A, domain 2"/>
    <property type="match status" value="1"/>
</dbReference>
<feature type="transmembrane region" description="Helical" evidence="2">
    <location>
        <begin position="1276"/>
        <end position="1298"/>
    </location>
</feature>
<evidence type="ECO:0000313" key="5">
    <source>
        <dbReference type="Proteomes" id="UP000604046"/>
    </source>
</evidence>
<dbReference type="InterPro" id="IPR011641">
    <property type="entry name" value="Tyr-kin_ephrin_A/B_rcpt-like"/>
</dbReference>
<dbReference type="CDD" id="cd00603">
    <property type="entry name" value="IPT_PCSR"/>
    <property type="match status" value="1"/>
</dbReference>
<dbReference type="Proteomes" id="UP000604046">
    <property type="component" value="Unassembled WGS sequence"/>
</dbReference>
<feature type="compositionally biased region" description="Pro residues" evidence="1">
    <location>
        <begin position="1200"/>
        <end position="1210"/>
    </location>
</feature>
<sequence length="1550" mass="171940">MSQVQPLLRFDPSVRHYQLTLNVLASFGQDVGQYGRQSAPLDYLVDVVLGVLDVRLENTTIPGILAADASSSADFVVSVPSDVESTALGLRIGPFSQLLTITGSENYTENLLIRTRYFITIANIVGLGSEHPVVIEIRPPLDSIYPTLDVRTIYLVSFQPPVVIEIVTNMFNNTISITQTTQLTVTGTNLAVPSNYTAEPISAEIFVAGIPATCTTSECQEPVLQSLLTTGAENLCTNLVVISTDTLRCGVTPTANARLGLCLVLRRGLFSDRFCASFGPPGSVQPEQPAVGGLEQPSQDMSNSEPMIVVVDGTLPPDNVSQGYLQVWGTPFDDIPPDVSNPGAGYQPLCAQAVASGNRTITCYRNQNFNVSQLGAQPSIYVQSGPDATSSNVISGGLQITQPRITQIVRNHEFEVGALQVTIQGENFGTQANGNMVVQVETFGANTQSVPDLQLAEDLGTPTHFVNCIVVSHTDTEVTCEVPSQSLFGAEVSSEYYSETVEVDEEAGRRLQEVGEPIDLAKLALRLSQLPVAFSVSYELDCSVLQRLNLTCGSKPEGLSLNQREWQAVRLKPCPAGERRVNYTGTECVQCLPGKYKSGVGPALFCENCNIGFYMGLPGAGACQACPPHETTNITGATEIVSCDCAPGYFRTTGNETEWELASFHGVCQPCPVGAICDGGPTLPYSDDGYWTPDRFEFWPCFPFHACMQGHADDPNECEDTRDQDSVRCGQCHTDAYAHQSECYSCRAPDVLIAWLGPFLYPLLMIFGFLPPLIRSLRSMDMDHTKKARRLIRTEKHTSWLGRLAESDHGEFRMIIIMVTCLQTLWIVSLMPLPYTRFTQDWLWALGIVAWDLSIFRPQCAFKLSYFMKWFLQWFTFFVMVSVLAMLMMIYCHSHKNRNHDLGYIRPKRGFLGVVSCTLMLLLLVHLRDDLVFVGCIPCENNKWCLAYQPVIECATTNWEWTTMSVLSILDLLFVILASIPVIAICIVKSWKWQHGDTIGLDPDFSAPWYIFFSEFWVKRHRGYIQEVRQAVPEFQLIFREDQEAAEMHQELWQKAIDLILAQEAEKAELLLIRVIRHLYAHSPRFRVIDEDEGPTFQIIRGLRDYIVGDVRHGNELGGLSIGLLPPIEENRNEIPEEDEPQPPDTGDPPEKITRLDDPDDEPAKITRLDDSEEEEFSEVFAASLALPSRDSRSRDADPEAPPEPQPSKPDGPDPEEPSVDPGPDEPVPKPPDDPPLPQPEEKLKVSDVHHVTLTLENLLDYAKWTIPGARAFKRVLSYSWCFILLLTRFAVIIYAMLMRRDLAGLPLVYMLITLGYVILEATLQPYVWTYLNDWEVTVHVLIYVFLLFVISGWSDTATEVLVVVATLAAIIPVILRFLILFLGEEDTEDPTDMSIARGVASYHLHQLTDGGGTVSLGASSVSSTSTTSSVSTVGGEMEHVRKYIELVKKRHITVVEKTLDDHGQEVERTTHTEEVETEGVTYSFDMTKSEVAKVMQGVKDEKPRPDQGGDDVGDHHQITADETGLIPLTELDVQSEIISEGEDIQTSAV</sequence>
<feature type="transmembrane region" description="Helical" evidence="2">
    <location>
        <begin position="910"/>
        <end position="927"/>
    </location>
</feature>
<dbReference type="SMART" id="SM01411">
    <property type="entry name" value="Ephrin_rec_like"/>
    <property type="match status" value="1"/>
</dbReference>
<proteinExistence type="predicted"/>